<name>A0AAJ7QAR7_LATCA</name>
<dbReference type="GO" id="GO:0009617">
    <property type="term" value="P:response to bacterium"/>
    <property type="evidence" value="ECO:0007669"/>
    <property type="project" value="TreeGrafter"/>
</dbReference>
<keyword evidence="3 10" id="KW-0732">Signal</keyword>
<feature type="chain" id="PRO_5042464642" evidence="10">
    <location>
        <begin position="19"/>
        <end position="254"/>
    </location>
</feature>
<evidence type="ECO:0000256" key="7">
    <source>
        <dbReference type="ARBA" id="ARBA00023180"/>
    </source>
</evidence>
<dbReference type="Gene3D" id="2.60.40.10">
    <property type="entry name" value="Immunoglobulins"/>
    <property type="match status" value="1"/>
</dbReference>
<keyword evidence="6" id="KW-1015">Disulfide bond</keyword>
<dbReference type="GO" id="GO:0002376">
    <property type="term" value="P:immune system process"/>
    <property type="evidence" value="ECO:0007669"/>
    <property type="project" value="UniProtKB-KW"/>
</dbReference>
<evidence type="ECO:0000256" key="9">
    <source>
        <dbReference type="SAM" id="Phobius"/>
    </source>
</evidence>
<evidence type="ECO:0000256" key="10">
    <source>
        <dbReference type="SAM" id="SignalP"/>
    </source>
</evidence>
<evidence type="ECO:0000256" key="4">
    <source>
        <dbReference type="ARBA" id="ARBA00022859"/>
    </source>
</evidence>
<dbReference type="InterPro" id="IPR007110">
    <property type="entry name" value="Ig-like_dom"/>
</dbReference>
<dbReference type="KEGG" id="lcf:108896451"/>
<dbReference type="Pfam" id="PF07686">
    <property type="entry name" value="V-set"/>
    <property type="match status" value="1"/>
</dbReference>
<dbReference type="CDD" id="cd00099">
    <property type="entry name" value="IgV"/>
    <property type="match status" value="1"/>
</dbReference>
<dbReference type="InterPro" id="IPR052051">
    <property type="entry name" value="TCR_complex_component"/>
</dbReference>
<feature type="transmembrane region" description="Helical" evidence="9">
    <location>
        <begin position="165"/>
        <end position="188"/>
    </location>
</feature>
<keyword evidence="7" id="KW-0325">Glycoprotein</keyword>
<dbReference type="PANTHER" id="PTHR19433:SF111">
    <property type="entry name" value="T CELL RECEPTOR ALPHA VARIABLE 4"/>
    <property type="match status" value="1"/>
</dbReference>
<reference evidence="13" key="1">
    <citation type="submission" date="2025-08" db="UniProtKB">
        <authorList>
            <consortium name="RefSeq"/>
        </authorList>
    </citation>
    <scope>IDENTIFICATION</scope>
    <source>
        <tissue evidence="13">Brain</tissue>
    </source>
</reference>
<dbReference type="AlphaFoldDB" id="A0AAJ7QAR7"/>
<evidence type="ECO:0000256" key="8">
    <source>
        <dbReference type="SAM" id="MobiDB-lite"/>
    </source>
</evidence>
<evidence type="ECO:0000256" key="5">
    <source>
        <dbReference type="ARBA" id="ARBA00023136"/>
    </source>
</evidence>
<protein>
    <submittedName>
        <fullName evidence="13">Uncharacterized protein LOC108896451 isoform X1</fullName>
    </submittedName>
</protein>
<evidence type="ECO:0000259" key="11">
    <source>
        <dbReference type="PROSITE" id="PS50835"/>
    </source>
</evidence>
<evidence type="ECO:0000256" key="3">
    <source>
        <dbReference type="ARBA" id="ARBA00022729"/>
    </source>
</evidence>
<keyword evidence="4" id="KW-0391">Immunity</keyword>
<dbReference type="PANTHER" id="PTHR19433">
    <property type="entry name" value="T-CELL RECEPTOR ALPHA CHAIN V REGION-RELATED"/>
    <property type="match status" value="1"/>
</dbReference>
<keyword evidence="5 9" id="KW-0472">Membrane</keyword>
<dbReference type="SMART" id="SM00409">
    <property type="entry name" value="IG"/>
    <property type="match status" value="1"/>
</dbReference>
<accession>A0AAJ7QAR7</accession>
<proteinExistence type="predicted"/>
<evidence type="ECO:0000313" key="12">
    <source>
        <dbReference type="Proteomes" id="UP000694890"/>
    </source>
</evidence>
<dbReference type="SUPFAM" id="SSF48726">
    <property type="entry name" value="Immunoglobulin"/>
    <property type="match status" value="1"/>
</dbReference>
<comment type="subcellular location">
    <subcellularLocation>
        <location evidence="1">Cell membrane</location>
    </subcellularLocation>
</comment>
<evidence type="ECO:0000256" key="6">
    <source>
        <dbReference type="ARBA" id="ARBA00023157"/>
    </source>
</evidence>
<keyword evidence="9" id="KW-1133">Transmembrane helix</keyword>
<dbReference type="InterPro" id="IPR003599">
    <property type="entry name" value="Ig_sub"/>
</dbReference>
<dbReference type="RefSeq" id="XP_018551112.1">
    <property type="nucleotide sequence ID" value="XM_018695596.2"/>
</dbReference>
<evidence type="ECO:0000256" key="2">
    <source>
        <dbReference type="ARBA" id="ARBA00022475"/>
    </source>
</evidence>
<dbReference type="InterPro" id="IPR036179">
    <property type="entry name" value="Ig-like_dom_sf"/>
</dbReference>
<dbReference type="GeneID" id="108896451"/>
<dbReference type="Proteomes" id="UP000694890">
    <property type="component" value="Linkage group LG5"/>
</dbReference>
<dbReference type="PROSITE" id="PS50835">
    <property type="entry name" value="IG_LIKE"/>
    <property type="match status" value="1"/>
</dbReference>
<feature type="region of interest" description="Disordered" evidence="8">
    <location>
        <begin position="228"/>
        <end position="254"/>
    </location>
</feature>
<evidence type="ECO:0000313" key="13">
    <source>
        <dbReference type="RefSeq" id="XP_018551112.1"/>
    </source>
</evidence>
<dbReference type="InterPro" id="IPR013783">
    <property type="entry name" value="Ig-like_fold"/>
</dbReference>
<keyword evidence="2" id="KW-1003">Cell membrane</keyword>
<gene>
    <name evidence="13" type="primary">LOC108896451</name>
</gene>
<sequence>MGCVFFVVLFGIVSYSHGWISGSDFEVTVTPGDNITLYCDCKLSPGVYIVWYRNCSHENQPSLVLKVKHNPGKYPSDYTAILNPFPRFHLVKNHSSDSYDLLIMNITDSDEGLYYCGTEQFKVEDKGFIISKEIYSYGNIKTRILFNSSESYHHETPQDCTGSCWMLLFSLCPAVAVLSSLLSSLLIYHFCKKKAQEHQVDEKRSSNRDQTRRNVDEDVCYTALEIRQPSQRPKSKKTQSSDFSTYSGINTCRM</sequence>
<feature type="domain" description="Ig-like" evidence="11">
    <location>
        <begin position="29"/>
        <end position="135"/>
    </location>
</feature>
<keyword evidence="9" id="KW-0812">Transmembrane</keyword>
<dbReference type="InterPro" id="IPR013106">
    <property type="entry name" value="Ig_V-set"/>
</dbReference>
<evidence type="ECO:0000256" key="1">
    <source>
        <dbReference type="ARBA" id="ARBA00004236"/>
    </source>
</evidence>
<feature type="signal peptide" evidence="10">
    <location>
        <begin position="1"/>
        <end position="18"/>
    </location>
</feature>
<dbReference type="GO" id="GO:0005886">
    <property type="term" value="C:plasma membrane"/>
    <property type="evidence" value="ECO:0007669"/>
    <property type="project" value="UniProtKB-SubCell"/>
</dbReference>
<organism evidence="12 13">
    <name type="scientific">Lates calcarifer</name>
    <name type="common">Barramundi</name>
    <name type="synonym">Holocentrus calcarifer</name>
    <dbReference type="NCBI Taxonomy" id="8187"/>
    <lineage>
        <taxon>Eukaryota</taxon>
        <taxon>Metazoa</taxon>
        <taxon>Chordata</taxon>
        <taxon>Craniata</taxon>
        <taxon>Vertebrata</taxon>
        <taxon>Euteleostomi</taxon>
        <taxon>Actinopterygii</taxon>
        <taxon>Neopterygii</taxon>
        <taxon>Teleostei</taxon>
        <taxon>Neoteleostei</taxon>
        <taxon>Acanthomorphata</taxon>
        <taxon>Carangaria</taxon>
        <taxon>Carangaria incertae sedis</taxon>
        <taxon>Centropomidae</taxon>
        <taxon>Lates</taxon>
    </lineage>
</organism>